<dbReference type="GO" id="GO:0017004">
    <property type="term" value="P:cytochrome complex assembly"/>
    <property type="evidence" value="ECO:0007669"/>
    <property type="project" value="UniProtKB-KW"/>
</dbReference>
<keyword evidence="7" id="KW-1185">Reference proteome</keyword>
<dbReference type="SUPFAM" id="SSF52833">
    <property type="entry name" value="Thioredoxin-like"/>
    <property type="match status" value="1"/>
</dbReference>
<dbReference type="RefSeq" id="WP_048499495.1">
    <property type="nucleotide sequence ID" value="NZ_LFNG01000009.1"/>
</dbReference>
<sequence>MFNQNQNKTMKKKFGEGLLSLVFTVAATSAAFSQGKPLKIGDLLPERLWDAPLEVVNHPQKNTTLAPDKDKLILIDFWATWCSSCLTNFPKMEELQHKLEGRIKVVPVTDQDRETVQKFFQSKNGQKYSSIKSVIADKKMRQLFPHNAIPYVIWIQDGRVINTTDGEQVTEQSVTEILEGKRSGLQTVIPMDRGRPFMLSENFDLEKEAAIESYSVVAHGRVRASPPGMVYRSKGETIVGRLFSNMLLLNIYRVIGIELFKKSGDHFSSKRIVNLLKDPDAISFNPENETEIANEKLYSFDFISPVSEVGTLYEDMLKELNKATPYVATIKTKTVKCLALQNISSGSSIAAKISTPVNKSVNSPDSGKKVTTTDLLRNLNSSNRVTPLPVIDQTGTEQYFDIDFTIFSDLNALNKALAKYNLSLMETECGLPMMVIEDKEQNINQVNPPTKLN</sequence>
<evidence type="ECO:0000256" key="1">
    <source>
        <dbReference type="ARBA" id="ARBA00004196"/>
    </source>
</evidence>
<dbReference type="PANTHER" id="PTHR42852">
    <property type="entry name" value="THIOL:DISULFIDE INTERCHANGE PROTEIN DSBE"/>
    <property type="match status" value="1"/>
</dbReference>
<dbReference type="PATRIC" id="fig|1304281.5.peg.1709"/>
<reference evidence="6 7" key="1">
    <citation type="journal article" date="2004" name="Int. J. Syst. Evol. Microbiol.">
        <title>Kaistella koreensis gen. nov., sp. nov., a novel member of the Chryseobacterium-Bergeyella-Riemerella branch.</title>
        <authorList>
            <person name="Kim M.K."/>
            <person name="Im W.T."/>
            <person name="Shin Y.K."/>
            <person name="Lim J.H."/>
            <person name="Kim S.H."/>
            <person name="Lee B.C."/>
            <person name="Park M.Y."/>
            <person name="Lee K.Y."/>
            <person name="Lee S.T."/>
        </authorList>
    </citation>
    <scope>NUCLEOTIDE SEQUENCE [LARGE SCALE GENOMIC DNA]</scope>
    <source>
        <strain evidence="6 7">CCUG 49689</strain>
    </source>
</reference>
<dbReference type="PANTHER" id="PTHR42852:SF6">
    <property type="entry name" value="THIOL:DISULFIDE INTERCHANGE PROTEIN DSBE"/>
    <property type="match status" value="1"/>
</dbReference>
<dbReference type="CDD" id="cd02966">
    <property type="entry name" value="TlpA_like_family"/>
    <property type="match status" value="1"/>
</dbReference>
<feature type="domain" description="Thioredoxin" evidence="5">
    <location>
        <begin position="19"/>
        <end position="183"/>
    </location>
</feature>
<keyword evidence="3" id="KW-1015">Disulfide bond</keyword>
<keyword evidence="4" id="KW-0676">Redox-active center</keyword>
<proteinExistence type="predicted"/>
<dbReference type="OrthoDB" id="1118217at2"/>
<dbReference type="PROSITE" id="PS51352">
    <property type="entry name" value="THIOREDOXIN_2"/>
    <property type="match status" value="1"/>
</dbReference>
<accession>A0A0J7IYJ7</accession>
<comment type="subcellular location">
    <subcellularLocation>
        <location evidence="1">Cell envelope</location>
    </subcellularLocation>
</comment>
<dbReference type="Proteomes" id="UP000035900">
    <property type="component" value="Unassembled WGS sequence"/>
</dbReference>
<dbReference type="AlphaFoldDB" id="A0A0J7IYJ7"/>
<dbReference type="EMBL" id="LFNG01000009">
    <property type="protein sequence ID" value="KMQ71328.1"/>
    <property type="molecule type" value="Genomic_DNA"/>
</dbReference>
<gene>
    <name evidence="6" type="ORF">ACM44_07990</name>
</gene>
<dbReference type="STRING" id="1304281.ACM44_07990"/>
<dbReference type="Gene3D" id="3.40.30.10">
    <property type="entry name" value="Glutaredoxin"/>
    <property type="match status" value="1"/>
</dbReference>
<name>A0A0J7IYJ7_9FLAO</name>
<keyword evidence="2" id="KW-0201">Cytochrome c-type biogenesis</keyword>
<dbReference type="InterPro" id="IPR013766">
    <property type="entry name" value="Thioredoxin_domain"/>
</dbReference>
<comment type="caution">
    <text evidence="6">The sequence shown here is derived from an EMBL/GenBank/DDBJ whole genome shotgun (WGS) entry which is preliminary data.</text>
</comment>
<dbReference type="GO" id="GO:0030313">
    <property type="term" value="C:cell envelope"/>
    <property type="evidence" value="ECO:0007669"/>
    <property type="project" value="UniProtKB-SubCell"/>
</dbReference>
<evidence type="ECO:0000256" key="4">
    <source>
        <dbReference type="ARBA" id="ARBA00023284"/>
    </source>
</evidence>
<organism evidence="6 7">
    <name type="scientific">Chryseobacterium koreense CCUG 49689</name>
    <dbReference type="NCBI Taxonomy" id="1304281"/>
    <lineage>
        <taxon>Bacteria</taxon>
        <taxon>Pseudomonadati</taxon>
        <taxon>Bacteroidota</taxon>
        <taxon>Flavobacteriia</taxon>
        <taxon>Flavobacteriales</taxon>
        <taxon>Weeksellaceae</taxon>
        <taxon>Chryseobacterium group</taxon>
        <taxon>Chryseobacterium</taxon>
    </lineage>
</organism>
<dbReference type="InterPro" id="IPR050553">
    <property type="entry name" value="Thioredoxin_ResA/DsbE_sf"/>
</dbReference>
<protein>
    <recommendedName>
        <fullName evidence="5">Thioredoxin domain-containing protein</fullName>
    </recommendedName>
</protein>
<dbReference type="Pfam" id="PF00085">
    <property type="entry name" value="Thioredoxin"/>
    <property type="match status" value="1"/>
</dbReference>
<evidence type="ECO:0000256" key="2">
    <source>
        <dbReference type="ARBA" id="ARBA00022748"/>
    </source>
</evidence>
<evidence type="ECO:0000313" key="6">
    <source>
        <dbReference type="EMBL" id="KMQ71328.1"/>
    </source>
</evidence>
<evidence type="ECO:0000259" key="5">
    <source>
        <dbReference type="PROSITE" id="PS51352"/>
    </source>
</evidence>
<dbReference type="InterPro" id="IPR036249">
    <property type="entry name" value="Thioredoxin-like_sf"/>
</dbReference>
<evidence type="ECO:0000256" key="3">
    <source>
        <dbReference type="ARBA" id="ARBA00023157"/>
    </source>
</evidence>
<evidence type="ECO:0000313" key="7">
    <source>
        <dbReference type="Proteomes" id="UP000035900"/>
    </source>
</evidence>